<keyword evidence="4" id="KW-1185">Reference proteome</keyword>
<feature type="region of interest" description="Disordered" evidence="1">
    <location>
        <begin position="233"/>
        <end position="260"/>
    </location>
</feature>
<reference evidence="3 4" key="1">
    <citation type="submission" date="2024-09" db="EMBL/GenBank/DDBJ databases">
        <title>Nodulacao em especies de Leguminosae Basais da Amazonia e Caracterizacao dos Rizobios e Bacterias Associadas aos Nodulos.</title>
        <authorList>
            <person name="Jambeiro I.C.A."/>
            <person name="Lopes I.S."/>
            <person name="Aguiar E.R.G.R."/>
            <person name="Santos A.F.J."/>
            <person name="Dos Santos J.M.F."/>
            <person name="Gross E."/>
        </authorList>
    </citation>
    <scope>NUCLEOTIDE SEQUENCE [LARGE SCALE GENOMIC DNA]</scope>
    <source>
        <strain evidence="3 4">BRUESC1165</strain>
    </source>
</reference>
<proteinExistence type="predicted"/>
<evidence type="ECO:0000256" key="1">
    <source>
        <dbReference type="SAM" id="MobiDB-lite"/>
    </source>
</evidence>
<keyword evidence="2" id="KW-0732">Signal</keyword>
<feature type="signal peptide" evidence="2">
    <location>
        <begin position="1"/>
        <end position="20"/>
    </location>
</feature>
<comment type="caution">
    <text evidence="3">The sequence shown here is derived from an EMBL/GenBank/DDBJ whole genome shotgun (WGS) entry which is preliminary data.</text>
</comment>
<evidence type="ECO:0000313" key="3">
    <source>
        <dbReference type="EMBL" id="MFC1459597.1"/>
    </source>
</evidence>
<dbReference type="RefSeq" id="WP_377031178.1">
    <property type="nucleotide sequence ID" value="NZ_JBHOMY010000118.1"/>
</dbReference>
<protein>
    <submittedName>
        <fullName evidence="3">Uncharacterized protein</fullName>
    </submittedName>
</protein>
<dbReference type="EMBL" id="JBHOMY010000118">
    <property type="protein sequence ID" value="MFC1459597.1"/>
    <property type="molecule type" value="Genomic_DNA"/>
</dbReference>
<name>A0ABV6YE79_9HYPH</name>
<evidence type="ECO:0000313" key="4">
    <source>
        <dbReference type="Proteomes" id="UP001593940"/>
    </source>
</evidence>
<accession>A0ABV6YE79</accession>
<evidence type="ECO:0000256" key="2">
    <source>
        <dbReference type="SAM" id="SignalP"/>
    </source>
</evidence>
<gene>
    <name evidence="3" type="ORF">ACETIH_23440</name>
</gene>
<dbReference type="Proteomes" id="UP001593940">
    <property type="component" value="Unassembled WGS sequence"/>
</dbReference>
<sequence length="331" mass="35952">MSRLRVLATAFLALAPLAGAAQEYGLTDQQRRRLHLPYVRAATDCLARAIAVDIPALDNARNGQWYEALIAVQGICRPVLVDMVREHDRLYGPGTGDVFFKGPYVADLPRALLGRLKAAIEQRAQGLARLEDERRQRAAAAQKVQELLRDRLYDCTTKQLIGLVSSAEPAEVLADAALTICSQELDQAVHAGIELVKAGETAVADTTLQIMEKEMRVTARREVMTNAVQVRAAANASSQKPRENTALEQAPVTSAPMQSPEDCLKAAGTIREGKLVDQEKLVSMMLDLCRPEIENAARSAFLSDSRTSLDEARRSAAAEALASAKRIVGAQ</sequence>
<organism evidence="3 4">
    <name type="scientific">Microvirga arabica</name>
    <dbReference type="NCBI Taxonomy" id="1128671"/>
    <lineage>
        <taxon>Bacteria</taxon>
        <taxon>Pseudomonadati</taxon>
        <taxon>Pseudomonadota</taxon>
        <taxon>Alphaproteobacteria</taxon>
        <taxon>Hyphomicrobiales</taxon>
        <taxon>Methylobacteriaceae</taxon>
        <taxon>Microvirga</taxon>
    </lineage>
</organism>
<feature type="chain" id="PRO_5046751795" evidence="2">
    <location>
        <begin position="21"/>
        <end position="331"/>
    </location>
</feature>